<dbReference type="OrthoDB" id="1091152at2"/>
<dbReference type="SMART" id="SM00091">
    <property type="entry name" value="PAS"/>
    <property type="match status" value="2"/>
</dbReference>
<dbReference type="RefSeq" id="WP_107823113.1">
    <property type="nucleotide sequence ID" value="NZ_OY782574.1"/>
</dbReference>
<name>A0A2T5BZA1_9BACT</name>
<proteinExistence type="predicted"/>
<comment type="caution">
    <text evidence="2">The sequence shown here is derived from an EMBL/GenBank/DDBJ whole genome shotgun (WGS) entry which is preliminary data.</text>
</comment>
<dbReference type="InterPro" id="IPR013656">
    <property type="entry name" value="PAS_4"/>
</dbReference>
<sequence>MIYDEKSFLPDGPDLSGIQTQLIDRLPMPVFLRNPYGDLLLTNKAFCELVHCGLPATQGQKLSDFVDDKQLDLLERYDQEVLADSVSRRYELRMRNATGHWTEYALEKSLLYNDQHEFIGILAVMTDLSSQRKAERELTEALEASEMALAMLHKIRAGIVIVDSDWHVINSNPGFAHLIGGEVVDLYESVPGLKGANFRELVPDAVYRMFVSVMNSGEASLERDLRYQNKLLHVSVITIYKNRVVGALIRDMSAPALVREEIVSRAQRVNKQNMETVQKIAFLLGENASVMEELLHSIIESYSYGEEDEV</sequence>
<feature type="domain" description="PAC" evidence="1">
    <location>
        <begin position="88"/>
        <end position="140"/>
    </location>
</feature>
<dbReference type="SUPFAM" id="SSF55785">
    <property type="entry name" value="PYP-like sensor domain (PAS domain)"/>
    <property type="match status" value="2"/>
</dbReference>
<accession>A0A2T5BZA1</accession>
<gene>
    <name evidence="2" type="ORF">C8N47_11521</name>
</gene>
<dbReference type="CDD" id="cd00130">
    <property type="entry name" value="PAS"/>
    <property type="match status" value="1"/>
</dbReference>
<dbReference type="AlphaFoldDB" id="A0A2T5BZA1"/>
<protein>
    <submittedName>
        <fullName evidence="2">PAS domain S-box-containing protein</fullName>
    </submittedName>
</protein>
<dbReference type="Proteomes" id="UP000243525">
    <property type="component" value="Unassembled WGS sequence"/>
</dbReference>
<dbReference type="InterPro" id="IPR035965">
    <property type="entry name" value="PAS-like_dom_sf"/>
</dbReference>
<dbReference type="Pfam" id="PF08448">
    <property type="entry name" value="PAS_4"/>
    <property type="match status" value="1"/>
</dbReference>
<dbReference type="InterPro" id="IPR000014">
    <property type="entry name" value="PAS"/>
</dbReference>
<evidence type="ECO:0000259" key="1">
    <source>
        <dbReference type="PROSITE" id="PS50113"/>
    </source>
</evidence>
<dbReference type="Gene3D" id="3.30.450.20">
    <property type="entry name" value="PAS domain"/>
    <property type="match status" value="2"/>
</dbReference>
<evidence type="ECO:0000313" key="3">
    <source>
        <dbReference type="Proteomes" id="UP000243525"/>
    </source>
</evidence>
<organism evidence="2 3">
    <name type="scientific">Mangrovibacterium marinum</name>
    <dbReference type="NCBI Taxonomy" id="1639118"/>
    <lineage>
        <taxon>Bacteria</taxon>
        <taxon>Pseudomonadati</taxon>
        <taxon>Bacteroidota</taxon>
        <taxon>Bacteroidia</taxon>
        <taxon>Marinilabiliales</taxon>
        <taxon>Prolixibacteraceae</taxon>
        <taxon>Mangrovibacterium</taxon>
    </lineage>
</organism>
<reference evidence="2 3" key="1">
    <citation type="submission" date="2018-04" db="EMBL/GenBank/DDBJ databases">
        <title>Genomic Encyclopedia of Archaeal and Bacterial Type Strains, Phase II (KMG-II): from individual species to whole genera.</title>
        <authorList>
            <person name="Goeker M."/>
        </authorList>
    </citation>
    <scope>NUCLEOTIDE SEQUENCE [LARGE SCALE GENOMIC DNA]</scope>
    <source>
        <strain evidence="2 3">DSM 28823</strain>
    </source>
</reference>
<evidence type="ECO:0000313" key="2">
    <source>
        <dbReference type="EMBL" id="PTN07582.1"/>
    </source>
</evidence>
<dbReference type="PROSITE" id="PS50113">
    <property type="entry name" value="PAC"/>
    <property type="match status" value="1"/>
</dbReference>
<dbReference type="NCBIfam" id="TIGR00229">
    <property type="entry name" value="sensory_box"/>
    <property type="match status" value="1"/>
</dbReference>
<keyword evidence="3" id="KW-1185">Reference proteome</keyword>
<dbReference type="InterPro" id="IPR000700">
    <property type="entry name" value="PAS-assoc_C"/>
</dbReference>
<dbReference type="EMBL" id="QAAD01000015">
    <property type="protein sequence ID" value="PTN07582.1"/>
    <property type="molecule type" value="Genomic_DNA"/>
</dbReference>